<dbReference type="InterPro" id="IPR051168">
    <property type="entry name" value="AASS"/>
</dbReference>
<dbReference type="SUPFAM" id="SSF55347">
    <property type="entry name" value="Glyceraldehyde-3-phosphate dehydrogenase-like, C-terminal domain"/>
    <property type="match status" value="1"/>
</dbReference>
<evidence type="ECO:0000313" key="4">
    <source>
        <dbReference type="EMBL" id="UWZ83563.1"/>
    </source>
</evidence>
<dbReference type="KEGG" id="orp:MOP44_23720"/>
<protein>
    <submittedName>
        <fullName evidence="4">Saccharopine dehydrogenase NADP-binding domain-containing protein</fullName>
    </submittedName>
</protein>
<dbReference type="InterPro" id="IPR032095">
    <property type="entry name" value="Sacchrp_dh-like_C"/>
</dbReference>
<evidence type="ECO:0000313" key="5">
    <source>
        <dbReference type="Proteomes" id="UP001059380"/>
    </source>
</evidence>
<evidence type="ECO:0000256" key="1">
    <source>
        <dbReference type="ARBA" id="ARBA00023002"/>
    </source>
</evidence>
<dbReference type="Pfam" id="PF16653">
    <property type="entry name" value="Sacchrp_dh_C"/>
    <property type="match status" value="1"/>
</dbReference>
<dbReference type="EMBL" id="CP093313">
    <property type="protein sequence ID" value="UWZ83563.1"/>
    <property type="molecule type" value="Genomic_DNA"/>
</dbReference>
<dbReference type="Gene3D" id="3.30.360.10">
    <property type="entry name" value="Dihydrodipicolinate Reductase, domain 2"/>
    <property type="match status" value="1"/>
</dbReference>
<dbReference type="PANTHER" id="PTHR11133">
    <property type="entry name" value="SACCHAROPINE DEHYDROGENASE"/>
    <property type="match status" value="1"/>
</dbReference>
<organism evidence="4 5">
    <name type="scientific">Occallatibacter riparius</name>
    <dbReference type="NCBI Taxonomy" id="1002689"/>
    <lineage>
        <taxon>Bacteria</taxon>
        <taxon>Pseudomonadati</taxon>
        <taxon>Acidobacteriota</taxon>
        <taxon>Terriglobia</taxon>
        <taxon>Terriglobales</taxon>
        <taxon>Acidobacteriaceae</taxon>
        <taxon>Occallatibacter</taxon>
    </lineage>
</organism>
<proteinExistence type="predicted"/>
<dbReference type="RefSeq" id="WP_260792898.1">
    <property type="nucleotide sequence ID" value="NZ_CP093313.1"/>
</dbReference>
<feature type="domain" description="Saccharopine dehydrogenase NADP binding" evidence="2">
    <location>
        <begin position="5"/>
        <end position="113"/>
    </location>
</feature>
<dbReference type="PANTHER" id="PTHR11133:SF22">
    <property type="entry name" value="ALPHA-AMINOADIPIC SEMIALDEHYDE SYNTHASE, MITOCHONDRIAL"/>
    <property type="match status" value="1"/>
</dbReference>
<dbReference type="AlphaFoldDB" id="A0A9J7BLN3"/>
<gene>
    <name evidence="4" type="ORF">MOP44_23720</name>
</gene>
<feature type="domain" description="Saccharopine dehydrogenase-like C-terminal" evidence="3">
    <location>
        <begin position="121"/>
        <end position="351"/>
    </location>
</feature>
<dbReference type="Pfam" id="PF03435">
    <property type="entry name" value="Sacchrp_dh_NADP"/>
    <property type="match status" value="1"/>
</dbReference>
<sequence>MSQKIVVLGAGRVGKVIAADLSTEYDVTSADISEQALSALAARFPVKTRVTDLADPKAVGQAIKDADLVVCAVPGFMGFSTLRTILENDKNVVDISFFAEDAFELDDLAKSRNLIAAVDCGVAPGIPDYLAGQLVNQMQIDDFTFYIGGLHFHGTGPNGYLPTFSPIDVWEEYTRPARYVRNGELITMPPLSEPELLDFHMAGHDLRLEAFNTDGLRSLITTMKGRIPDMKEKTLRFPGHIGYIQELQQTRQPWTPNKWTPKDDEDEFTIMQINFRGAQDGQPKKISYDMFVTWDPETRMSSMSRSTGYSCTGVVRCVLEGLYKQKGISPPSCIGSAPGCADRIFQHLKDRNILLARTEEALA</sequence>
<keyword evidence="1" id="KW-0560">Oxidoreductase</keyword>
<reference evidence="4" key="1">
    <citation type="submission" date="2021-04" db="EMBL/GenBank/DDBJ databases">
        <title>Phylogenetic analysis of Acidobacteriaceae.</title>
        <authorList>
            <person name="Qiu L."/>
            <person name="Zhang Q."/>
        </authorList>
    </citation>
    <scope>NUCLEOTIDE SEQUENCE</scope>
    <source>
        <strain evidence="4">DSM 25168</strain>
    </source>
</reference>
<keyword evidence="5" id="KW-1185">Reference proteome</keyword>
<evidence type="ECO:0000259" key="2">
    <source>
        <dbReference type="Pfam" id="PF03435"/>
    </source>
</evidence>
<accession>A0A9J7BLN3</accession>
<dbReference type="InterPro" id="IPR036291">
    <property type="entry name" value="NAD(P)-bd_dom_sf"/>
</dbReference>
<dbReference type="InterPro" id="IPR005097">
    <property type="entry name" value="Sacchrp_dh_NADP-bd"/>
</dbReference>
<dbReference type="Gene3D" id="3.40.50.720">
    <property type="entry name" value="NAD(P)-binding Rossmann-like Domain"/>
    <property type="match status" value="1"/>
</dbReference>
<evidence type="ECO:0000259" key="3">
    <source>
        <dbReference type="Pfam" id="PF16653"/>
    </source>
</evidence>
<dbReference type="Proteomes" id="UP001059380">
    <property type="component" value="Chromosome"/>
</dbReference>
<dbReference type="SUPFAM" id="SSF51735">
    <property type="entry name" value="NAD(P)-binding Rossmann-fold domains"/>
    <property type="match status" value="1"/>
</dbReference>
<dbReference type="GO" id="GO:0016491">
    <property type="term" value="F:oxidoreductase activity"/>
    <property type="evidence" value="ECO:0007669"/>
    <property type="project" value="UniProtKB-KW"/>
</dbReference>
<name>A0A9J7BLN3_9BACT</name>